<feature type="domain" description="Rab-GAP TBC" evidence="2">
    <location>
        <begin position="32"/>
        <end position="197"/>
    </location>
</feature>
<accession>A0A485LIE2</accession>
<dbReference type="Gene3D" id="1.10.472.80">
    <property type="entry name" value="Ypt/Rab-GAP domain of gyp1p, domain 3"/>
    <property type="match status" value="2"/>
</dbReference>
<evidence type="ECO:0000313" key="3">
    <source>
        <dbReference type="EMBL" id="KAF0687001.1"/>
    </source>
</evidence>
<dbReference type="PANTHER" id="PTHR47219">
    <property type="entry name" value="RAB GTPASE-ACTIVATING PROTEIN 1-LIKE"/>
    <property type="match status" value="1"/>
</dbReference>
<dbReference type="SMART" id="SM00164">
    <property type="entry name" value="TBC"/>
    <property type="match status" value="1"/>
</dbReference>
<dbReference type="SUPFAM" id="SSF47923">
    <property type="entry name" value="Ypt/Rab-GAP domain of gyp1p"/>
    <property type="match status" value="3"/>
</dbReference>
<evidence type="ECO:0000256" key="1">
    <source>
        <dbReference type="SAM" id="MobiDB-lite"/>
    </source>
</evidence>
<name>A0A485LIE2_9STRA</name>
<evidence type="ECO:0000259" key="2">
    <source>
        <dbReference type="PROSITE" id="PS50086"/>
    </source>
</evidence>
<feature type="region of interest" description="Disordered" evidence="1">
    <location>
        <begin position="574"/>
        <end position="610"/>
    </location>
</feature>
<gene>
    <name evidence="4" type="primary">Aste57867_21221</name>
    <name evidence="3" type="ORF">As57867_021153</name>
    <name evidence="4" type="ORF">ASTE57867_21221</name>
</gene>
<dbReference type="EMBL" id="VJMH01006962">
    <property type="protein sequence ID" value="KAF0687001.1"/>
    <property type="molecule type" value="Genomic_DNA"/>
</dbReference>
<keyword evidence="5" id="KW-1185">Reference proteome</keyword>
<feature type="domain" description="Rab-GAP TBC" evidence="2">
    <location>
        <begin position="298"/>
        <end position="464"/>
    </location>
</feature>
<dbReference type="InterPro" id="IPR035969">
    <property type="entry name" value="Rab-GAP_TBC_sf"/>
</dbReference>
<proteinExistence type="predicted"/>
<dbReference type="GO" id="GO:0031267">
    <property type="term" value="F:small GTPase binding"/>
    <property type="evidence" value="ECO:0007669"/>
    <property type="project" value="TreeGrafter"/>
</dbReference>
<dbReference type="Gene3D" id="1.10.8.270">
    <property type="entry name" value="putative rabgap domain of human tbc1 domain family member 14 like domains"/>
    <property type="match status" value="1"/>
</dbReference>
<dbReference type="InterPro" id="IPR000195">
    <property type="entry name" value="Rab-GAP-TBC_dom"/>
</dbReference>
<protein>
    <submittedName>
        <fullName evidence="4">Aste57867_21221 protein</fullName>
    </submittedName>
</protein>
<dbReference type="OrthoDB" id="294251at2759"/>
<dbReference type="Proteomes" id="UP000332933">
    <property type="component" value="Unassembled WGS sequence"/>
</dbReference>
<evidence type="ECO:0000313" key="4">
    <source>
        <dbReference type="EMBL" id="VFT97893.1"/>
    </source>
</evidence>
<dbReference type="InterPro" id="IPR050302">
    <property type="entry name" value="Rab_GAP_TBC_domain"/>
</dbReference>
<dbReference type="GO" id="GO:0005096">
    <property type="term" value="F:GTPase activator activity"/>
    <property type="evidence" value="ECO:0007669"/>
    <property type="project" value="TreeGrafter"/>
</dbReference>
<dbReference type="Pfam" id="PF00566">
    <property type="entry name" value="RabGAP-TBC"/>
    <property type="match status" value="2"/>
</dbReference>
<dbReference type="PANTHER" id="PTHR47219:SF20">
    <property type="entry name" value="TBC1 DOMAIN FAMILY MEMBER 2B"/>
    <property type="match status" value="1"/>
</dbReference>
<dbReference type="EMBL" id="CAADRA010006988">
    <property type="protein sequence ID" value="VFT97893.1"/>
    <property type="molecule type" value="Genomic_DNA"/>
</dbReference>
<dbReference type="AlphaFoldDB" id="A0A485LIE2"/>
<sequence>MLRQFKQAYESNLEDEHTLADHVAIYLQSPDVVPHEDLVWIWELLVLSREPMRAQPPNESKHVDTPLTRQNSAVREVLKPFPFSSMHSDMQHLHGLPSVCNVILDVCFATNTAQKVLSILLERLLPEYHVASMGGFRVDWKIVDMALIRHDAQLSRHLSDHNVSIEILCSQWYFSLFSDAMPAAAVTQLYTWVLASARTNKPKKQSNWLITMALALLFFLSDVLQTANDASTIATLLDHFSRQVLMDDDILALFLEWCYSLHLNFDETVESCRKEMQLEESAMPRRIFVVDKHNGHSGYHRKREDVSYEQFHERRGLESDVESAIDKDITRTSNAAEEHWGALRRVLVAFAKRNTQIGYCQGMNEILAVLLRQHMSEDVAFWALVYLVEDVFPDYHSPSLVGLHTDCAVIETLLCQNDPHLVHHLQSLGLNMEVLCTNWLMACFATTTPASFHLRLLDMLFAAESSAAASRVPVVAAVAIILHLSPTLIHQLDTGGVVQEIKQFLSSLKTDPADFLTLCRTLLRQLPPNELLALRRVHLVAVEEKIEAFASRKAALRATKTSGLFKRRFFLSSPPKGASKKERRSLPSFLVRKKDKGSPPEDDESDETKLQSHLLKTMRLLEEEAIDAAEYAHIKDQIVRTWSTMTHTPAHAQARVEHLTATILAPKQTRSSSMYSRQTAKARASLSALSAKWRHRTHGQQQPQKAALSPTALELSEIASSYYGGELTDDQRIARKSELIAKTLFK</sequence>
<reference evidence="4 5" key="1">
    <citation type="submission" date="2019-03" db="EMBL/GenBank/DDBJ databases">
        <authorList>
            <person name="Gaulin E."/>
            <person name="Dumas B."/>
        </authorList>
    </citation>
    <scope>NUCLEOTIDE SEQUENCE [LARGE SCALE GENOMIC DNA]</scope>
    <source>
        <strain evidence="4">CBS 568.67</strain>
    </source>
</reference>
<dbReference type="PROSITE" id="PS50086">
    <property type="entry name" value="TBC_RABGAP"/>
    <property type="match status" value="2"/>
</dbReference>
<reference evidence="3" key="2">
    <citation type="submission" date="2019-06" db="EMBL/GenBank/DDBJ databases">
        <title>Genomics analysis of Aphanomyces spp. identifies a new class of oomycete effector associated with host adaptation.</title>
        <authorList>
            <person name="Gaulin E."/>
        </authorList>
    </citation>
    <scope>NUCLEOTIDE SEQUENCE</scope>
    <source>
        <strain evidence="3">CBS 578.67</strain>
    </source>
</reference>
<organism evidence="4 5">
    <name type="scientific">Aphanomyces stellatus</name>
    <dbReference type="NCBI Taxonomy" id="120398"/>
    <lineage>
        <taxon>Eukaryota</taxon>
        <taxon>Sar</taxon>
        <taxon>Stramenopiles</taxon>
        <taxon>Oomycota</taxon>
        <taxon>Saprolegniomycetes</taxon>
        <taxon>Saprolegniales</taxon>
        <taxon>Verrucalvaceae</taxon>
        <taxon>Aphanomyces</taxon>
    </lineage>
</organism>
<evidence type="ECO:0000313" key="5">
    <source>
        <dbReference type="Proteomes" id="UP000332933"/>
    </source>
</evidence>